<evidence type="ECO:0000256" key="2">
    <source>
        <dbReference type="SAM" id="MobiDB-lite"/>
    </source>
</evidence>
<keyword evidence="1" id="KW-1015">Disulfide bond</keyword>
<feature type="disulfide bond" evidence="1">
    <location>
        <begin position="68"/>
        <end position="86"/>
    </location>
</feature>
<feature type="disulfide bond" evidence="1">
    <location>
        <begin position="65"/>
        <end position="78"/>
    </location>
</feature>
<gene>
    <name evidence="7" type="primary">TNFRSF9</name>
</gene>
<dbReference type="PROSITE" id="PS50050">
    <property type="entry name" value="TNFR_NGFR_2"/>
    <property type="match status" value="1"/>
</dbReference>
<keyword evidence="3" id="KW-0812">Transmembrane</keyword>
<accession>A0ABM0IQL8</accession>
<keyword evidence="3" id="KW-1133">Transmembrane helix</keyword>
<evidence type="ECO:0000256" key="1">
    <source>
        <dbReference type="PROSITE-ProRule" id="PRU00206"/>
    </source>
</evidence>
<dbReference type="InterPro" id="IPR034020">
    <property type="entry name" value="TNFRSF9_N"/>
</dbReference>
<reference evidence="7" key="1">
    <citation type="submission" date="2025-08" db="UniProtKB">
        <authorList>
            <consortium name="RefSeq"/>
        </authorList>
    </citation>
    <scope>IDENTIFICATION</scope>
</reference>
<feature type="signal peptide" evidence="4">
    <location>
        <begin position="1"/>
        <end position="24"/>
    </location>
</feature>
<proteinExistence type="predicted"/>
<feature type="domain" description="TNFR-Cys" evidence="5">
    <location>
        <begin position="47"/>
        <end position="86"/>
    </location>
</feature>
<dbReference type="PANTHER" id="PTHR47139">
    <property type="entry name" value="TUMOR NECROSIS FACTOR RECEPTOR SUPERFAMILY MEMBER 9"/>
    <property type="match status" value="1"/>
</dbReference>
<feature type="transmembrane region" description="Helical" evidence="3">
    <location>
        <begin position="190"/>
        <end position="211"/>
    </location>
</feature>
<keyword evidence="3" id="KW-0472">Membrane</keyword>
<dbReference type="PRINTS" id="PR01924">
    <property type="entry name" value="TNFACTORR9"/>
</dbReference>
<feature type="repeat" description="TNFR-Cys" evidence="1">
    <location>
        <begin position="47"/>
        <end position="86"/>
    </location>
</feature>
<evidence type="ECO:0000259" key="5">
    <source>
        <dbReference type="PROSITE" id="PS50050"/>
    </source>
</evidence>
<evidence type="ECO:0000313" key="6">
    <source>
        <dbReference type="Proteomes" id="UP000694863"/>
    </source>
</evidence>
<dbReference type="InterPro" id="IPR001368">
    <property type="entry name" value="TNFR/NGFR_Cys_rich_reg"/>
</dbReference>
<dbReference type="GeneID" id="101648773"/>
<keyword evidence="7" id="KW-0675">Receptor</keyword>
<protein>
    <submittedName>
        <fullName evidence="7">Tumor necrosis factor receptor superfamily member 9</fullName>
    </submittedName>
</protein>
<organism evidence="6 7">
    <name type="scientific">Echinops telfairi</name>
    <name type="common">Lesser hedgehog tenrec</name>
    <dbReference type="NCBI Taxonomy" id="9371"/>
    <lineage>
        <taxon>Eukaryota</taxon>
        <taxon>Metazoa</taxon>
        <taxon>Chordata</taxon>
        <taxon>Craniata</taxon>
        <taxon>Vertebrata</taxon>
        <taxon>Euteleostomi</taxon>
        <taxon>Mammalia</taxon>
        <taxon>Eutheria</taxon>
        <taxon>Afrotheria</taxon>
        <taxon>Tenrecidae</taxon>
        <taxon>Tenrecinae</taxon>
        <taxon>Echinops</taxon>
    </lineage>
</organism>
<evidence type="ECO:0000256" key="3">
    <source>
        <dbReference type="SAM" id="Phobius"/>
    </source>
</evidence>
<dbReference type="CDD" id="cd13410">
    <property type="entry name" value="TNFRSF9"/>
    <property type="match status" value="1"/>
</dbReference>
<dbReference type="PANTHER" id="PTHR47139:SF1">
    <property type="entry name" value="TUMOR NECROSIS FACTOR RECEPTOR SUPERFAMILY MEMBER 9"/>
    <property type="match status" value="1"/>
</dbReference>
<keyword evidence="6" id="KW-1185">Reference proteome</keyword>
<evidence type="ECO:0000256" key="4">
    <source>
        <dbReference type="SAM" id="SignalP"/>
    </source>
</evidence>
<keyword evidence="4" id="KW-0732">Signal</keyword>
<dbReference type="Gene3D" id="2.10.50.10">
    <property type="entry name" value="Tumor Necrosis Factor Receptor, subunit A, domain 2"/>
    <property type="match status" value="2"/>
</dbReference>
<dbReference type="SUPFAM" id="SSF57184">
    <property type="entry name" value="Growth factor receptor domain"/>
    <property type="match status" value="1"/>
</dbReference>
<sequence length="266" mass="28693">MRNSCYNMVATVLLVLNLERTGAAQDPCGDCPAGTLCENTRQPACIPCPVNSFSSTGGQTSCDTCKRCEGVFRTKRACSPTSDAECECVSGFHCLGAECTKCQRDCNPGQGLTKKGCEDCCFGTYNDRTEGSCRPWTNCSLHGKSVLVNGTKEKDVVCGPRSVDFSPTTSSVTVPAPERKADGQPPVTPVFLALMLAAALSLMFVFLLHFARANWGRKKLLYIFKQPFTKPVRTAQEEEACSCRFPEEEEGDAGREAEGPGLLGRA</sequence>
<name>A0ABM0IQL8_ECHTE</name>
<feature type="chain" id="PRO_5045664688" evidence="4">
    <location>
        <begin position="25"/>
        <end position="266"/>
    </location>
</feature>
<feature type="region of interest" description="Disordered" evidence="2">
    <location>
        <begin position="244"/>
        <end position="266"/>
    </location>
</feature>
<dbReference type="SMART" id="SM00208">
    <property type="entry name" value="TNFR"/>
    <property type="match status" value="3"/>
</dbReference>
<dbReference type="InterPro" id="IPR020413">
    <property type="entry name" value="TNFR_9"/>
</dbReference>
<dbReference type="RefSeq" id="XP_004705509.1">
    <property type="nucleotide sequence ID" value="XM_004705452.2"/>
</dbReference>
<dbReference type="Pfam" id="PF00020">
    <property type="entry name" value="TNFR_c6"/>
    <property type="match status" value="1"/>
</dbReference>
<comment type="caution">
    <text evidence="1">Lacks conserved residue(s) required for the propagation of feature annotation.</text>
</comment>
<evidence type="ECO:0000313" key="7">
    <source>
        <dbReference type="RefSeq" id="XP_004705509.1"/>
    </source>
</evidence>
<dbReference type="InterPro" id="IPR009030">
    <property type="entry name" value="Growth_fac_rcpt_cys_sf"/>
</dbReference>
<dbReference type="Proteomes" id="UP000694863">
    <property type="component" value="Unplaced"/>
</dbReference>